<dbReference type="AlphaFoldDB" id="A0AAV3XD33"/>
<sequence length="40" mass="4386">MKGWEDMPPNLSLGDRSPHCQKTSPLPNRGDALSTQIGYS</sequence>
<evidence type="ECO:0000313" key="3">
    <source>
        <dbReference type="Proteomes" id="UP001050975"/>
    </source>
</evidence>
<name>A0AAV3XD33_9CYAN</name>
<keyword evidence="3" id="KW-1185">Reference proteome</keyword>
<gene>
    <name evidence="2" type="ORF">MiSe_20700</name>
</gene>
<comment type="caution">
    <text evidence="2">The sequence shown here is derived from an EMBL/GenBank/DDBJ whole genome shotgun (WGS) entry which is preliminary data.</text>
</comment>
<reference evidence="2" key="1">
    <citation type="submission" date="2019-10" db="EMBL/GenBank/DDBJ databases">
        <title>Draft genome sequece of Microseira wollei NIES-4236.</title>
        <authorList>
            <person name="Yamaguchi H."/>
            <person name="Suzuki S."/>
            <person name="Kawachi M."/>
        </authorList>
    </citation>
    <scope>NUCLEOTIDE SEQUENCE</scope>
    <source>
        <strain evidence="2">NIES-4236</strain>
    </source>
</reference>
<evidence type="ECO:0000313" key="2">
    <source>
        <dbReference type="EMBL" id="GET37317.1"/>
    </source>
</evidence>
<dbReference type="Proteomes" id="UP001050975">
    <property type="component" value="Unassembled WGS sequence"/>
</dbReference>
<evidence type="ECO:0000256" key="1">
    <source>
        <dbReference type="SAM" id="MobiDB-lite"/>
    </source>
</evidence>
<accession>A0AAV3XD33</accession>
<dbReference type="EMBL" id="BLAY01000026">
    <property type="protein sequence ID" value="GET37317.1"/>
    <property type="molecule type" value="Genomic_DNA"/>
</dbReference>
<feature type="region of interest" description="Disordered" evidence="1">
    <location>
        <begin position="1"/>
        <end position="40"/>
    </location>
</feature>
<proteinExistence type="predicted"/>
<protein>
    <submittedName>
        <fullName evidence="2">Uncharacterized protein</fullName>
    </submittedName>
</protein>
<organism evidence="2 3">
    <name type="scientific">Microseira wollei NIES-4236</name>
    <dbReference type="NCBI Taxonomy" id="2530354"/>
    <lineage>
        <taxon>Bacteria</taxon>
        <taxon>Bacillati</taxon>
        <taxon>Cyanobacteriota</taxon>
        <taxon>Cyanophyceae</taxon>
        <taxon>Oscillatoriophycideae</taxon>
        <taxon>Aerosakkonematales</taxon>
        <taxon>Aerosakkonemataceae</taxon>
        <taxon>Microseira</taxon>
    </lineage>
</organism>